<evidence type="ECO:0000313" key="1">
    <source>
        <dbReference type="EMBL" id="ARS36254.1"/>
    </source>
</evidence>
<keyword evidence="2" id="KW-1185">Reference proteome</keyword>
<evidence type="ECO:0000313" key="2">
    <source>
        <dbReference type="Proteomes" id="UP000266292"/>
    </source>
</evidence>
<dbReference type="EMBL" id="CP021235">
    <property type="protein sequence ID" value="ARS36254.1"/>
    <property type="molecule type" value="Genomic_DNA"/>
</dbReference>
<organism evidence="1 2">
    <name type="scientific">Pontibacter actiniarum</name>
    <dbReference type="NCBI Taxonomy" id="323450"/>
    <lineage>
        <taxon>Bacteria</taxon>
        <taxon>Pseudomonadati</taxon>
        <taxon>Bacteroidota</taxon>
        <taxon>Cytophagia</taxon>
        <taxon>Cytophagales</taxon>
        <taxon>Hymenobacteraceae</taxon>
        <taxon>Pontibacter</taxon>
    </lineage>
</organism>
<accession>A0A1X9YTX5</accession>
<sequence length="168" mass="19283">METIPWSQPKLFSKHYVFGAELEPFAELAFTGIWSNDAVYTSETASYFLNMRSSFKNEVDILENGRPVADVSMPSWGKYTLRLPSGRWYTLASDMFSNSYRWINEAGEELAWYSQGLLDVAHGTIRLSERVPAEDRELLLSTGFFLKQNSDQTVLLILALLFFFVITR</sequence>
<dbReference type="RefSeq" id="WP_025607730.1">
    <property type="nucleotide sequence ID" value="NZ_CP021235.1"/>
</dbReference>
<reference evidence="2" key="1">
    <citation type="submission" date="2017-05" db="EMBL/GenBank/DDBJ databases">
        <authorList>
            <person name="Ray J."/>
            <person name="Price M."/>
            <person name="Deutschbauer A."/>
        </authorList>
    </citation>
    <scope>NUCLEOTIDE SEQUENCE [LARGE SCALE GENOMIC DNA]</scope>
    <source>
        <strain evidence="2">DSM 19842</strain>
    </source>
</reference>
<dbReference type="AlphaFoldDB" id="A0A1X9YTX5"/>
<name>A0A1X9YTX5_9BACT</name>
<protein>
    <submittedName>
        <fullName evidence="1">Uncharacterized protein</fullName>
    </submittedName>
</protein>
<dbReference type="OrthoDB" id="852658at2"/>
<gene>
    <name evidence="1" type="ORF">CA264_12860</name>
</gene>
<proteinExistence type="predicted"/>
<dbReference type="Proteomes" id="UP000266292">
    <property type="component" value="Chromosome"/>
</dbReference>
<dbReference type="KEGG" id="pact:CA264_12860"/>